<feature type="binding site" evidence="5">
    <location>
        <begin position="406"/>
        <end position="407"/>
    </location>
    <ligand>
        <name>FMN</name>
        <dbReference type="ChEBI" id="CHEBI:58210"/>
    </ligand>
</feature>
<feature type="binding site" evidence="5">
    <location>
        <position position="355"/>
    </location>
    <ligand>
        <name>glyoxylate</name>
        <dbReference type="ChEBI" id="CHEBI:36655"/>
    </ligand>
</feature>
<feature type="binding site" evidence="5">
    <location>
        <begin position="135"/>
        <end position="137"/>
    </location>
    <ligand>
        <name>FMN</name>
        <dbReference type="ChEBI" id="CHEBI:58210"/>
    </ligand>
</feature>
<keyword evidence="5" id="KW-0288">FMN</keyword>
<comment type="similarity">
    <text evidence="3">Belongs to the FMN-dependent alpha-hydroxy acid dehydrogenase family.</text>
</comment>
<dbReference type="InterPro" id="IPR037396">
    <property type="entry name" value="FMN_HAD"/>
</dbReference>
<feature type="region of interest" description="Disordered" evidence="6">
    <location>
        <begin position="1"/>
        <end position="28"/>
    </location>
</feature>
<organism evidence="8 9">
    <name type="scientific">Diplogelasinospora grovesii</name>
    <dbReference type="NCBI Taxonomy" id="303347"/>
    <lineage>
        <taxon>Eukaryota</taxon>
        <taxon>Fungi</taxon>
        <taxon>Dikarya</taxon>
        <taxon>Ascomycota</taxon>
        <taxon>Pezizomycotina</taxon>
        <taxon>Sordariomycetes</taxon>
        <taxon>Sordariomycetidae</taxon>
        <taxon>Sordariales</taxon>
        <taxon>Diplogelasinosporaceae</taxon>
        <taxon>Diplogelasinospora</taxon>
    </lineage>
</organism>
<dbReference type="PROSITE" id="PS51349">
    <property type="entry name" value="FMN_HYDROXY_ACID_DH_2"/>
    <property type="match status" value="1"/>
</dbReference>
<dbReference type="GO" id="GO:0010181">
    <property type="term" value="F:FMN binding"/>
    <property type="evidence" value="ECO:0007669"/>
    <property type="project" value="InterPro"/>
</dbReference>
<evidence type="ECO:0000256" key="1">
    <source>
        <dbReference type="ARBA" id="ARBA00001917"/>
    </source>
</evidence>
<feature type="binding site" evidence="5">
    <location>
        <position position="350"/>
    </location>
    <ligand>
        <name>FMN</name>
        <dbReference type="ChEBI" id="CHEBI:58210"/>
    </ligand>
</feature>
<dbReference type="Proteomes" id="UP001303473">
    <property type="component" value="Unassembled WGS sequence"/>
</dbReference>
<dbReference type="InterPro" id="IPR012133">
    <property type="entry name" value="Alpha-hydoxy_acid_DH_FMN"/>
</dbReference>
<feature type="binding site" evidence="5">
    <location>
        <begin position="383"/>
        <end position="387"/>
    </location>
    <ligand>
        <name>FMN</name>
        <dbReference type="ChEBI" id="CHEBI:58210"/>
    </ligand>
</feature>
<evidence type="ECO:0000256" key="5">
    <source>
        <dbReference type="PIRSR" id="PIRSR000138-2"/>
    </source>
</evidence>
<protein>
    <submittedName>
        <fullName evidence="8">Fmn dependent</fullName>
    </submittedName>
</protein>
<feature type="binding site" evidence="5">
    <location>
        <position position="229"/>
    </location>
    <ligand>
        <name>glyoxylate</name>
        <dbReference type="ChEBI" id="CHEBI:36655"/>
    </ligand>
</feature>
<dbReference type="PROSITE" id="PS00557">
    <property type="entry name" value="FMN_HYDROXY_ACID_DH_1"/>
    <property type="match status" value="1"/>
</dbReference>
<keyword evidence="5" id="KW-0285">Flavoprotein</keyword>
<feature type="domain" description="FMN hydroxy acid dehydrogenase" evidence="7">
    <location>
        <begin position="48"/>
        <end position="433"/>
    </location>
</feature>
<dbReference type="PANTHER" id="PTHR10578">
    <property type="entry name" value="S -2-HYDROXY-ACID OXIDASE-RELATED"/>
    <property type="match status" value="1"/>
</dbReference>
<keyword evidence="9" id="KW-1185">Reference proteome</keyword>
<dbReference type="PIRSF" id="PIRSF000138">
    <property type="entry name" value="Al-hdrx_acd_dh"/>
    <property type="match status" value="1"/>
</dbReference>
<sequence>MDQMAAQTSTSHTPSKDSPTQDAHKDDGRNDEVISYEMSVYQAGLHSAKPPFTFQPSFWEPLAKDVLSANAWGYLHGNAGAGTSYQNNPSAFKHFSMMPRRTCQSLLNPRGQETLPDVSVTVFGEKLPFPVAMAPIGVQKIFDLEGESGAARGGASVGIPYILSTASSASIEEVSSAMDEVSPTARRWYQLYWPSRQHDDITISLLGRAKRAGYTVLFVTLDTYMLGWRPSDMDNGYNPFLHPDRIGVEIGLTDPAFRAHFKNEHGYGIEETNQQHHHHHTGTSSDKNKGGLGPAAREWAKIIFPGHPHTWDDIKFLKQHWDGPIVLKGIQDVEDAGKAKECGVQGIVFSNHGGRQMDGGLSSLATLPGIVRAVGDEMEIFFDSGIRCGADIIKALALGAKCVLVGRPYAYGLALGGGTVSRTFCGPCAETCS</sequence>
<evidence type="ECO:0000256" key="2">
    <source>
        <dbReference type="ARBA" id="ARBA00023002"/>
    </source>
</evidence>
<feature type="binding site" evidence="5">
    <location>
        <position position="220"/>
    </location>
    <ligand>
        <name>FMN</name>
        <dbReference type="ChEBI" id="CHEBI:58210"/>
    </ligand>
</feature>
<feature type="binding site" evidence="5">
    <location>
        <position position="190"/>
    </location>
    <ligand>
        <name>FMN</name>
        <dbReference type="ChEBI" id="CHEBI:58210"/>
    </ligand>
</feature>
<evidence type="ECO:0000256" key="4">
    <source>
        <dbReference type="PIRSR" id="PIRSR000138-1"/>
    </source>
</evidence>
<reference evidence="9" key="1">
    <citation type="journal article" date="2023" name="Mol. Phylogenet. Evol.">
        <title>Genome-scale phylogeny and comparative genomics of the fungal order Sordariales.</title>
        <authorList>
            <person name="Hensen N."/>
            <person name="Bonometti L."/>
            <person name="Westerberg I."/>
            <person name="Brannstrom I.O."/>
            <person name="Guillou S."/>
            <person name="Cros-Aarteil S."/>
            <person name="Calhoun S."/>
            <person name="Haridas S."/>
            <person name="Kuo A."/>
            <person name="Mondo S."/>
            <person name="Pangilinan J."/>
            <person name="Riley R."/>
            <person name="LaButti K."/>
            <person name="Andreopoulos B."/>
            <person name="Lipzen A."/>
            <person name="Chen C."/>
            <person name="Yan M."/>
            <person name="Daum C."/>
            <person name="Ng V."/>
            <person name="Clum A."/>
            <person name="Steindorff A."/>
            <person name="Ohm R.A."/>
            <person name="Martin F."/>
            <person name="Silar P."/>
            <person name="Natvig D.O."/>
            <person name="Lalanne C."/>
            <person name="Gautier V."/>
            <person name="Ament-Velasquez S.L."/>
            <person name="Kruys A."/>
            <person name="Hutchinson M.I."/>
            <person name="Powell A.J."/>
            <person name="Barry K."/>
            <person name="Miller A.N."/>
            <person name="Grigoriev I.V."/>
            <person name="Debuchy R."/>
            <person name="Gladieux P."/>
            <person name="Hiltunen Thoren M."/>
            <person name="Johannesson H."/>
        </authorList>
    </citation>
    <scope>NUCLEOTIDE SEQUENCE [LARGE SCALE GENOMIC DNA]</scope>
    <source>
        <strain evidence="9">CBS 340.73</strain>
    </source>
</reference>
<evidence type="ECO:0000256" key="6">
    <source>
        <dbReference type="SAM" id="MobiDB-lite"/>
    </source>
</evidence>
<feature type="binding site" evidence="5">
    <location>
        <position position="74"/>
    </location>
    <ligand>
        <name>glyoxylate</name>
        <dbReference type="ChEBI" id="CHEBI:36655"/>
    </ligand>
</feature>
<gene>
    <name evidence="8" type="ORF">QBC46DRAFT_387471</name>
</gene>
<feature type="active site" description="Proton acceptor" evidence="4">
    <location>
        <position position="352"/>
    </location>
</feature>
<dbReference type="AlphaFoldDB" id="A0AAN6N6C2"/>
<dbReference type="PANTHER" id="PTHR10578:SF143">
    <property type="entry name" value="FMN-DEPENDENT ALPHA-HYDROXY ACID DEHYDROGENASE PB1A11.03"/>
    <property type="match status" value="1"/>
</dbReference>
<dbReference type="Pfam" id="PF01070">
    <property type="entry name" value="FMN_dh"/>
    <property type="match status" value="1"/>
</dbReference>
<evidence type="ECO:0000256" key="3">
    <source>
        <dbReference type="ARBA" id="ARBA00024042"/>
    </source>
</evidence>
<feature type="binding site" evidence="5">
    <location>
        <position position="164"/>
    </location>
    <ligand>
        <name>FMN</name>
        <dbReference type="ChEBI" id="CHEBI:58210"/>
    </ligand>
</feature>
<evidence type="ECO:0000259" key="7">
    <source>
        <dbReference type="PROSITE" id="PS51349"/>
    </source>
</evidence>
<feature type="binding site" evidence="5">
    <location>
        <position position="192"/>
    </location>
    <ligand>
        <name>glyoxylate</name>
        <dbReference type="ChEBI" id="CHEBI:36655"/>
    </ligand>
</feature>
<evidence type="ECO:0000313" key="9">
    <source>
        <dbReference type="Proteomes" id="UP001303473"/>
    </source>
</evidence>
<dbReference type="Gene3D" id="3.20.20.70">
    <property type="entry name" value="Aldolase class I"/>
    <property type="match status" value="1"/>
</dbReference>
<dbReference type="InterPro" id="IPR008259">
    <property type="entry name" value="FMN_hydac_DH_AS"/>
</dbReference>
<comment type="caution">
    <text evidence="8">The sequence shown here is derived from an EMBL/GenBank/DDBJ whole genome shotgun (WGS) entry which is preliminary data.</text>
</comment>
<keyword evidence="2" id="KW-0560">Oxidoreductase</keyword>
<feature type="region of interest" description="Disordered" evidence="6">
    <location>
        <begin position="273"/>
        <end position="292"/>
    </location>
</feature>
<dbReference type="EMBL" id="MU853808">
    <property type="protein sequence ID" value="KAK3939645.1"/>
    <property type="molecule type" value="Genomic_DNA"/>
</dbReference>
<evidence type="ECO:0000313" key="8">
    <source>
        <dbReference type="EMBL" id="KAK3939645.1"/>
    </source>
</evidence>
<proteinExistence type="inferred from homology"/>
<feature type="binding site" evidence="5">
    <location>
        <position position="352"/>
    </location>
    <ligand>
        <name>glyoxylate</name>
        <dbReference type="ChEBI" id="CHEBI:36655"/>
    </ligand>
</feature>
<dbReference type="InterPro" id="IPR013785">
    <property type="entry name" value="Aldolase_TIM"/>
</dbReference>
<feature type="binding site" evidence="5">
    <location>
        <position position="328"/>
    </location>
    <ligand>
        <name>FMN</name>
        <dbReference type="ChEBI" id="CHEBI:58210"/>
    </ligand>
</feature>
<name>A0AAN6N6C2_9PEZI</name>
<feature type="compositionally biased region" description="Polar residues" evidence="6">
    <location>
        <begin position="1"/>
        <end position="21"/>
    </location>
</feature>
<dbReference type="SUPFAM" id="SSF51395">
    <property type="entry name" value="FMN-linked oxidoreductases"/>
    <property type="match status" value="1"/>
</dbReference>
<dbReference type="GO" id="GO:0016491">
    <property type="term" value="F:oxidoreductase activity"/>
    <property type="evidence" value="ECO:0007669"/>
    <property type="project" value="UniProtKB-KW"/>
</dbReference>
<comment type="cofactor">
    <cofactor evidence="1">
        <name>FMN</name>
        <dbReference type="ChEBI" id="CHEBI:58210"/>
    </cofactor>
</comment>
<dbReference type="InterPro" id="IPR000262">
    <property type="entry name" value="FMN-dep_DH"/>
</dbReference>
<accession>A0AAN6N6C2</accession>